<dbReference type="RefSeq" id="WP_057847872.1">
    <property type="nucleotide sequence ID" value="NZ_LLYA01000215.1"/>
</dbReference>
<organism evidence="1 2">
    <name type="scientific">Bradyrhizobium retamae</name>
    <dbReference type="NCBI Taxonomy" id="1300035"/>
    <lineage>
        <taxon>Bacteria</taxon>
        <taxon>Pseudomonadati</taxon>
        <taxon>Pseudomonadota</taxon>
        <taxon>Alphaproteobacteria</taxon>
        <taxon>Hyphomicrobiales</taxon>
        <taxon>Nitrobacteraceae</taxon>
        <taxon>Bradyrhizobium</taxon>
    </lineage>
</organism>
<dbReference type="Proteomes" id="UP000052023">
    <property type="component" value="Unassembled WGS sequence"/>
</dbReference>
<keyword evidence="2" id="KW-1185">Reference proteome</keyword>
<gene>
    <name evidence="1" type="ORF">CQ13_36550</name>
</gene>
<dbReference type="AlphaFoldDB" id="A0A0R3MJG7"/>
<protein>
    <submittedName>
        <fullName evidence="1">Uncharacterized protein</fullName>
    </submittedName>
</protein>
<reference evidence="1 2" key="1">
    <citation type="submission" date="2014-03" db="EMBL/GenBank/DDBJ databases">
        <title>Bradyrhizobium valentinum sp. nov., isolated from effective nodules of Lupinus mariae-josephae, a lupine endemic of basic-lime soils in Eastern Spain.</title>
        <authorList>
            <person name="Duran D."/>
            <person name="Rey L."/>
            <person name="Navarro A."/>
            <person name="Busquets A."/>
            <person name="Imperial J."/>
            <person name="Ruiz-Argueso T."/>
        </authorList>
    </citation>
    <scope>NUCLEOTIDE SEQUENCE [LARGE SCALE GENOMIC DNA]</scope>
    <source>
        <strain evidence="1 2">Ro19</strain>
    </source>
</reference>
<evidence type="ECO:0000313" key="2">
    <source>
        <dbReference type="Proteomes" id="UP000052023"/>
    </source>
</evidence>
<comment type="caution">
    <text evidence="1">The sequence shown here is derived from an EMBL/GenBank/DDBJ whole genome shotgun (WGS) entry which is preliminary data.</text>
</comment>
<proteinExistence type="predicted"/>
<dbReference type="EMBL" id="LLYA01000215">
    <property type="protein sequence ID" value="KRR16870.1"/>
    <property type="molecule type" value="Genomic_DNA"/>
</dbReference>
<name>A0A0R3MJG7_9BRAD</name>
<evidence type="ECO:0000313" key="1">
    <source>
        <dbReference type="EMBL" id="KRR16870.1"/>
    </source>
</evidence>
<accession>A0A0R3MJG7</accession>
<sequence length="107" mass="11270">MVSLIAIHAIRRREPVKKAGGKKFNSVTINAGETFSEDDEKEALRLIGLGAARQAPAPLPPIGGKAPQADPLEKLTDAELATMAADRNVQLKEGATRAEMIAALKAA</sequence>